<dbReference type="GO" id="GO:0035336">
    <property type="term" value="P:long-chain fatty-acyl-CoA metabolic process"/>
    <property type="evidence" value="ECO:0007669"/>
    <property type="project" value="TreeGrafter"/>
</dbReference>
<dbReference type="InterPro" id="IPR026055">
    <property type="entry name" value="FAR"/>
</dbReference>
<evidence type="ECO:0000259" key="1">
    <source>
        <dbReference type="Pfam" id="PF07993"/>
    </source>
</evidence>
<dbReference type="EMBL" id="WFLM01000002">
    <property type="protein sequence ID" value="KAB8039993.1"/>
    <property type="molecule type" value="Genomic_DNA"/>
</dbReference>
<proteinExistence type="predicted"/>
<name>A0A6N6VUW7_9BACT</name>
<accession>A0A6N6VUW7</accession>
<dbReference type="PANTHER" id="PTHR11011:SF45">
    <property type="entry name" value="FATTY ACYL-COA REDUCTASE CG8306-RELATED"/>
    <property type="match status" value="1"/>
</dbReference>
<sequence length="496" mass="56081">MTISNLSIHNSFEGKTILIIGGSGFISKVWISMLLEYIPKIKKVYVLIRPDKGKNAFTRFDEIYSNSPVFKNLHQIYGNSLSKVKKLEVVSGNICSEYLGLNKQIEEKLCNELDLVVNFAADLRFIAPLDQMLKTNSESTLKIADFILSTKHAKLLHISTCYVAGMADGIVSEQILKDVSPNGTKFSAEDELKGGLQESLGARSRNANDRELIKIGAIRAERLGWPNTYTYSKALGESLLSKKLPENRLCIFRPSIVESAEKYPFPGWNEDFNGTAPFIQMLSSRYRLLVAKPNHNLDIIPVDYVAKGLTIAASALLINKHAQVYQSSTSSVNPLSVEHASYFVFNFFKKDAQKSLSHMLLPNPRPKFITPKHILSGSSITKYEKSVSFVFDLIKLDKNSARLISKMGIEKVITTIKRKARTIDTIMKVYKPFIYDYNYTFKSDNLLNHKVVEEEFSYTPTDIKWDKYWNEIHIPGLKQWCLPQLKALTSGKKNAP</sequence>
<dbReference type="Proteomes" id="UP000437748">
    <property type="component" value="Unassembled WGS sequence"/>
</dbReference>
<dbReference type="Gene3D" id="3.40.50.720">
    <property type="entry name" value="NAD(P)-binding Rossmann-like Domain"/>
    <property type="match status" value="1"/>
</dbReference>
<comment type="caution">
    <text evidence="2">The sequence shown here is derived from an EMBL/GenBank/DDBJ whole genome shotgun (WGS) entry which is preliminary data.</text>
</comment>
<dbReference type="RefSeq" id="WP_153419691.1">
    <property type="nucleotide sequence ID" value="NZ_WFLM01000002.1"/>
</dbReference>
<gene>
    <name evidence="2" type="ORF">GCL60_06940</name>
</gene>
<dbReference type="OrthoDB" id="6286537at2"/>
<dbReference type="SUPFAM" id="SSF51735">
    <property type="entry name" value="NAD(P)-binding Rossmann-fold domains"/>
    <property type="match status" value="1"/>
</dbReference>
<keyword evidence="3" id="KW-1185">Reference proteome</keyword>
<dbReference type="InterPro" id="IPR036291">
    <property type="entry name" value="NAD(P)-bd_dom_sf"/>
</dbReference>
<dbReference type="Pfam" id="PF07993">
    <property type="entry name" value="NAD_binding_4"/>
    <property type="match status" value="1"/>
</dbReference>
<protein>
    <recommendedName>
        <fullName evidence="1">Thioester reductase (TE) domain-containing protein</fullName>
    </recommendedName>
</protein>
<organism evidence="2 3">
    <name type="scientific">Silvanigrella paludirubra</name>
    <dbReference type="NCBI Taxonomy" id="2499159"/>
    <lineage>
        <taxon>Bacteria</taxon>
        <taxon>Pseudomonadati</taxon>
        <taxon>Bdellovibrionota</taxon>
        <taxon>Oligoflexia</taxon>
        <taxon>Silvanigrellales</taxon>
        <taxon>Silvanigrellaceae</taxon>
        <taxon>Silvanigrella</taxon>
    </lineage>
</organism>
<dbReference type="AlphaFoldDB" id="A0A6N6VUW7"/>
<dbReference type="GO" id="GO:0080019">
    <property type="term" value="F:alcohol-forming very long-chain fatty acyl-CoA reductase activity"/>
    <property type="evidence" value="ECO:0007669"/>
    <property type="project" value="InterPro"/>
</dbReference>
<evidence type="ECO:0000313" key="3">
    <source>
        <dbReference type="Proteomes" id="UP000437748"/>
    </source>
</evidence>
<reference evidence="2 3" key="1">
    <citation type="submission" date="2019-10" db="EMBL/GenBank/DDBJ databases">
        <title>New species of Slilvanegrellaceae.</title>
        <authorList>
            <person name="Pitt A."/>
            <person name="Hahn M.W."/>
        </authorList>
    </citation>
    <scope>NUCLEOTIDE SEQUENCE [LARGE SCALE GENOMIC DNA]</scope>
    <source>
        <strain evidence="2 3">SP-Ram-0.45-NSY-1</strain>
    </source>
</reference>
<dbReference type="InterPro" id="IPR013120">
    <property type="entry name" value="FAR_NAD-bd"/>
</dbReference>
<dbReference type="PANTHER" id="PTHR11011">
    <property type="entry name" value="MALE STERILITY PROTEIN 2-RELATED"/>
    <property type="match status" value="1"/>
</dbReference>
<evidence type="ECO:0000313" key="2">
    <source>
        <dbReference type="EMBL" id="KAB8039993.1"/>
    </source>
</evidence>
<feature type="domain" description="Thioester reductase (TE)" evidence="1">
    <location>
        <begin position="20"/>
        <end position="307"/>
    </location>
</feature>